<sequence length="269" mass="30414">MKQPELGLKIEALRKEKGLTQEELVERCNINVRTLQRIENGEVTPRSYTVKTILSALDEDYETLQVTEDQNPDFVLNVSKKEAKSVHTLLTLAMVSGVLYLITSSMEGVIDYFRFYEDELVFGTIGSVVLKIFSMLFYAAMVYGFLISGKLLKNYLMKIASVLLLIGCVLFYLFDIVSFFNDFLTFEVVILAEAISWGTLGILFGISIIKTNKIMRPLSFFAGGMEVLASFFLLTVVLSLLGWILQLPAVILEVLFLYRVSQRVKQGNH</sequence>
<dbReference type="CDD" id="cd00093">
    <property type="entry name" value="HTH_XRE"/>
    <property type="match status" value="1"/>
</dbReference>
<dbReference type="HOGENOM" id="CLU_1000518_0_0_10"/>
<feature type="transmembrane region" description="Helical" evidence="1">
    <location>
        <begin position="122"/>
        <end position="147"/>
    </location>
</feature>
<dbReference type="KEGG" id="mlt:VC82_1661"/>
<gene>
    <name evidence="3" type="ORF">VC82_1661</name>
</gene>
<keyword evidence="4" id="KW-1185">Reference proteome</keyword>
<keyword evidence="1" id="KW-1133">Transmembrane helix</keyword>
<keyword evidence="1" id="KW-0472">Membrane</keyword>
<organism evidence="3 4">
    <name type="scientific">Flagellimonas lutaonensis</name>
    <dbReference type="NCBI Taxonomy" id="516051"/>
    <lineage>
        <taxon>Bacteria</taxon>
        <taxon>Pseudomonadati</taxon>
        <taxon>Bacteroidota</taxon>
        <taxon>Flavobacteriia</taxon>
        <taxon>Flavobacteriales</taxon>
        <taxon>Flavobacteriaceae</taxon>
        <taxon>Flagellimonas</taxon>
    </lineage>
</organism>
<protein>
    <submittedName>
        <fullName evidence="3">Putative transcriptional regulator</fullName>
    </submittedName>
</protein>
<dbReference type="RefSeq" id="WP_045801940.1">
    <property type="nucleotide sequence ID" value="NZ_CP011071.1"/>
</dbReference>
<dbReference type="Proteomes" id="UP000032726">
    <property type="component" value="Chromosome"/>
</dbReference>
<evidence type="ECO:0000259" key="2">
    <source>
        <dbReference type="PROSITE" id="PS50943"/>
    </source>
</evidence>
<dbReference type="OrthoDB" id="1357763at2"/>
<evidence type="ECO:0000313" key="3">
    <source>
        <dbReference type="EMBL" id="AKA35274.1"/>
    </source>
</evidence>
<proteinExistence type="predicted"/>
<dbReference type="GO" id="GO:0003677">
    <property type="term" value="F:DNA binding"/>
    <property type="evidence" value="ECO:0007669"/>
    <property type="project" value="InterPro"/>
</dbReference>
<dbReference type="Pfam" id="PF01381">
    <property type="entry name" value="HTH_3"/>
    <property type="match status" value="1"/>
</dbReference>
<feature type="transmembrane region" description="Helical" evidence="1">
    <location>
        <begin position="86"/>
        <end position="102"/>
    </location>
</feature>
<dbReference type="STRING" id="516051.VC82_1661"/>
<evidence type="ECO:0000256" key="1">
    <source>
        <dbReference type="SAM" id="Phobius"/>
    </source>
</evidence>
<dbReference type="PATRIC" id="fig|516051.4.peg.1715"/>
<dbReference type="InterPro" id="IPR010982">
    <property type="entry name" value="Lambda_DNA-bd_dom_sf"/>
</dbReference>
<feature type="transmembrane region" description="Helical" evidence="1">
    <location>
        <begin position="186"/>
        <end position="206"/>
    </location>
</feature>
<keyword evidence="1" id="KW-0812">Transmembrane</keyword>
<dbReference type="InterPro" id="IPR001387">
    <property type="entry name" value="Cro/C1-type_HTH"/>
</dbReference>
<feature type="transmembrane region" description="Helical" evidence="1">
    <location>
        <begin position="159"/>
        <end position="180"/>
    </location>
</feature>
<dbReference type="AlphaFoldDB" id="A0A0D5YTQ1"/>
<feature type="domain" description="HTH cro/C1-type" evidence="2">
    <location>
        <begin position="10"/>
        <end position="64"/>
    </location>
</feature>
<dbReference type="EMBL" id="CP011071">
    <property type="protein sequence ID" value="AKA35274.1"/>
    <property type="molecule type" value="Genomic_DNA"/>
</dbReference>
<evidence type="ECO:0000313" key="4">
    <source>
        <dbReference type="Proteomes" id="UP000032726"/>
    </source>
</evidence>
<reference evidence="3 4" key="1">
    <citation type="submission" date="2015-03" db="EMBL/GenBank/DDBJ databases">
        <title>Complete genome sequence of Muricauda lutaonensis CC-HSB-11T, isolated from a coastal hot spring.</title>
        <authorList>
            <person name="Kim K.M."/>
        </authorList>
    </citation>
    <scope>NUCLEOTIDE SEQUENCE [LARGE SCALE GENOMIC DNA]</scope>
    <source>
        <strain evidence="3 4">CC-HSB-11</strain>
    </source>
</reference>
<dbReference type="Gene3D" id="1.10.260.40">
    <property type="entry name" value="lambda repressor-like DNA-binding domains"/>
    <property type="match status" value="1"/>
</dbReference>
<accession>A0A0D5YTQ1</accession>
<dbReference type="SUPFAM" id="SSF47413">
    <property type="entry name" value="lambda repressor-like DNA-binding domains"/>
    <property type="match status" value="1"/>
</dbReference>
<dbReference type="SMART" id="SM00530">
    <property type="entry name" value="HTH_XRE"/>
    <property type="match status" value="1"/>
</dbReference>
<name>A0A0D5YTQ1_9FLAO</name>
<dbReference type="PROSITE" id="PS50943">
    <property type="entry name" value="HTH_CROC1"/>
    <property type="match status" value="1"/>
</dbReference>